<dbReference type="InterPro" id="IPR043502">
    <property type="entry name" value="DNA/RNA_pol_sf"/>
</dbReference>
<dbReference type="Pfam" id="PF00817">
    <property type="entry name" value="IMS"/>
    <property type="match status" value="1"/>
</dbReference>
<proteinExistence type="predicted"/>
<evidence type="ECO:0000256" key="1">
    <source>
        <dbReference type="ARBA" id="ARBA00022763"/>
    </source>
</evidence>
<evidence type="ECO:0000313" key="5">
    <source>
        <dbReference type="Proteomes" id="UP000245839"/>
    </source>
</evidence>
<dbReference type="GO" id="GO:0006281">
    <property type="term" value="P:DNA repair"/>
    <property type="evidence" value="ECO:0007669"/>
    <property type="project" value="InterPro"/>
</dbReference>
<reference evidence="6" key="2">
    <citation type="submission" date="2016-10" db="EMBL/GenBank/DDBJ databases">
        <authorList>
            <person name="Varghese N."/>
            <person name="Submissions S."/>
        </authorList>
    </citation>
    <scope>NUCLEOTIDE SEQUENCE [LARGE SCALE GENOMIC DNA]</scope>
    <source>
        <strain evidence="6">DSM 25227</strain>
    </source>
</reference>
<dbReference type="EMBL" id="UETC01000012">
    <property type="protein sequence ID" value="SSA50203.1"/>
    <property type="molecule type" value="Genomic_DNA"/>
</dbReference>
<sequence>MLAAEGRHGPVIHAVTEAAAQAGASVGARVVDARALAPELVVQPADLAGDAAALTRLAHWARRWCPWSATDGVDGLVLDTTGAAHLWGGEAAMLADMEARLADLGQTARLAVAPTHGAAWALARYGDAREVSAPSALRARLAMLPVAALRLDGQTRQTLRRLGLKRAGDLMALPRAALDRRFGHEGKLLATPLRRIDQALGHLPEPVVSPAPPQRFRAVQRLPEPVMDPQPWLSDLFAVLCADLARAGQGVREIRLELYRVDGQASRFQAVTARATRDADHLHRLLERRFETLDAGFGFDTLALEAIRWEPQEASQAGLDGADGAEVALATLIDRLTGRIGAAVRSPDPESSHLPERTARWGCARVPEPPCRPALTRLPAAASGLAGAPSAAPHRSPKPGLLLADRLAPAGLGGGGLVAPARIRPLRLLRAPERIEVLYTVPEGPPIRFRWRRKPFLIQRHQGPERIAPEWWQAPASARLRDYYKVEVADGARFWLFREGVAGDGRGGPPNWFLHGLFS</sequence>
<dbReference type="InterPro" id="IPR050356">
    <property type="entry name" value="SulA_CellDiv_inhibitor"/>
</dbReference>
<name>A0A2Y9C8T4_9RHOB</name>
<dbReference type="PANTHER" id="PTHR35369:SF2">
    <property type="entry name" value="BLR3025 PROTEIN"/>
    <property type="match status" value="1"/>
</dbReference>
<evidence type="ECO:0000313" key="3">
    <source>
        <dbReference type="EMBL" id="PWJ14458.1"/>
    </source>
</evidence>
<dbReference type="InterPro" id="IPR001126">
    <property type="entry name" value="UmuC"/>
</dbReference>
<dbReference type="CDD" id="cd03468">
    <property type="entry name" value="PolY_like"/>
    <property type="match status" value="1"/>
</dbReference>
<reference evidence="4" key="1">
    <citation type="submission" date="2016-10" db="EMBL/GenBank/DDBJ databases">
        <authorList>
            <person name="Cai Z."/>
        </authorList>
    </citation>
    <scope>NUCLEOTIDE SEQUENCE [LARGE SCALE GENOMIC DNA]</scope>
    <source>
        <strain evidence="4">DSM 25227</strain>
    </source>
</reference>
<evidence type="ECO:0000313" key="6">
    <source>
        <dbReference type="Proteomes" id="UP000251571"/>
    </source>
</evidence>
<dbReference type="PANTHER" id="PTHR35369">
    <property type="entry name" value="BLR3025 PROTEIN-RELATED"/>
    <property type="match status" value="1"/>
</dbReference>
<dbReference type="AlphaFoldDB" id="A0A2Y9C8T4"/>
<dbReference type="SUPFAM" id="SSF56672">
    <property type="entry name" value="DNA/RNA polymerases"/>
    <property type="match status" value="1"/>
</dbReference>
<feature type="domain" description="UmuC" evidence="2">
    <location>
        <begin position="10"/>
        <end position="121"/>
    </location>
</feature>
<dbReference type="Proteomes" id="UP000245839">
    <property type="component" value="Unassembled WGS sequence"/>
</dbReference>
<dbReference type="EMBL" id="QGDJ01000012">
    <property type="protein sequence ID" value="PWJ14458.1"/>
    <property type="molecule type" value="Genomic_DNA"/>
</dbReference>
<dbReference type="Proteomes" id="UP000251571">
    <property type="component" value="Unassembled WGS sequence"/>
</dbReference>
<evidence type="ECO:0000313" key="4">
    <source>
        <dbReference type="EMBL" id="SSA50203.1"/>
    </source>
</evidence>
<evidence type="ECO:0000259" key="2">
    <source>
        <dbReference type="Pfam" id="PF00817"/>
    </source>
</evidence>
<accession>A0A2Y9C8T4</accession>
<keyword evidence="5" id="KW-1185">Reference proteome</keyword>
<protein>
    <submittedName>
        <fullName evidence="4">Protein ImuB</fullName>
    </submittedName>
</protein>
<gene>
    <name evidence="3" type="ORF">BCF38_11281</name>
    <name evidence="4" type="ORF">SAMN05421539_11281</name>
</gene>
<reference evidence="3 5" key="3">
    <citation type="submission" date="2018-03" db="EMBL/GenBank/DDBJ databases">
        <title>Genomic Encyclopedia of Archaeal and Bacterial Type Strains, Phase II (KMG-II): from individual species to whole genera.</title>
        <authorList>
            <person name="Goeker M."/>
        </authorList>
    </citation>
    <scope>NUCLEOTIDE SEQUENCE [LARGE SCALE GENOMIC DNA]</scope>
    <source>
        <strain evidence="3 5">DSM 25227</strain>
    </source>
</reference>
<keyword evidence="1" id="KW-0227">DNA damage</keyword>
<organism evidence="4 6">
    <name type="scientific">Jannaschia seohaensis</name>
    <dbReference type="NCBI Taxonomy" id="475081"/>
    <lineage>
        <taxon>Bacteria</taxon>
        <taxon>Pseudomonadati</taxon>
        <taxon>Pseudomonadota</taxon>
        <taxon>Alphaproteobacteria</taxon>
        <taxon>Rhodobacterales</taxon>
        <taxon>Roseobacteraceae</taxon>
        <taxon>Jannaschia</taxon>
    </lineage>
</organism>